<dbReference type="GO" id="GO:0006426">
    <property type="term" value="P:glycyl-tRNA aminoacylation"/>
    <property type="evidence" value="ECO:0007669"/>
    <property type="project" value="InterPro"/>
</dbReference>
<keyword evidence="6" id="KW-0648">Protein biosynthesis</keyword>
<dbReference type="InterPro" id="IPR045864">
    <property type="entry name" value="aa-tRNA-synth_II/BPL/LPL"/>
</dbReference>
<keyword evidence="10" id="KW-1185">Reference proteome</keyword>
<gene>
    <name evidence="9" type="ORF">Acr_01g0010580</name>
</gene>
<dbReference type="GO" id="GO:0004820">
    <property type="term" value="F:glycine-tRNA ligase activity"/>
    <property type="evidence" value="ECO:0007669"/>
    <property type="project" value="UniProtKB-EC"/>
</dbReference>
<evidence type="ECO:0000256" key="7">
    <source>
        <dbReference type="ARBA" id="ARBA00023146"/>
    </source>
</evidence>
<evidence type="ECO:0000256" key="5">
    <source>
        <dbReference type="ARBA" id="ARBA00022840"/>
    </source>
</evidence>
<evidence type="ECO:0000256" key="4">
    <source>
        <dbReference type="ARBA" id="ARBA00022741"/>
    </source>
</evidence>
<comment type="catalytic activity">
    <reaction evidence="8">
        <text>tRNA(Gly) + glycine + ATP = glycyl-tRNA(Gly) + AMP + diphosphate</text>
        <dbReference type="Rhea" id="RHEA:16013"/>
        <dbReference type="Rhea" id="RHEA-COMP:9664"/>
        <dbReference type="Rhea" id="RHEA-COMP:9683"/>
        <dbReference type="ChEBI" id="CHEBI:30616"/>
        <dbReference type="ChEBI" id="CHEBI:33019"/>
        <dbReference type="ChEBI" id="CHEBI:57305"/>
        <dbReference type="ChEBI" id="CHEBI:78442"/>
        <dbReference type="ChEBI" id="CHEBI:78522"/>
        <dbReference type="ChEBI" id="CHEBI:456215"/>
        <dbReference type="EC" id="6.1.1.14"/>
    </reaction>
</comment>
<evidence type="ECO:0000256" key="8">
    <source>
        <dbReference type="ARBA" id="ARBA00047937"/>
    </source>
</evidence>
<name>A0A7J0E5K2_9ERIC</name>
<protein>
    <recommendedName>
        <fullName evidence="2">glycine--tRNA ligase</fullName>
        <ecNumber evidence="2">6.1.1.14</ecNumber>
    </recommendedName>
</protein>
<evidence type="ECO:0000256" key="6">
    <source>
        <dbReference type="ARBA" id="ARBA00022917"/>
    </source>
</evidence>
<evidence type="ECO:0000256" key="2">
    <source>
        <dbReference type="ARBA" id="ARBA00012829"/>
    </source>
</evidence>
<proteinExistence type="inferred from homology"/>
<dbReference type="OrthoDB" id="1751183at2759"/>
<dbReference type="GO" id="GO:0009570">
    <property type="term" value="C:chloroplast stroma"/>
    <property type="evidence" value="ECO:0007669"/>
    <property type="project" value="TreeGrafter"/>
</dbReference>
<keyword evidence="3 9" id="KW-0436">Ligase</keyword>
<evidence type="ECO:0000256" key="3">
    <source>
        <dbReference type="ARBA" id="ARBA00022598"/>
    </source>
</evidence>
<dbReference type="Proteomes" id="UP000585474">
    <property type="component" value="Unassembled WGS sequence"/>
</dbReference>
<comment type="caution">
    <text evidence="9">The sequence shown here is derived from an EMBL/GenBank/DDBJ whole genome shotgun (WGS) entry which is preliminary data.</text>
</comment>
<dbReference type="EC" id="6.1.1.14" evidence="2"/>
<dbReference type="AlphaFoldDB" id="A0A7J0E5K2"/>
<sequence>MAILSLPIVISLLKPHKTPLFFLFARAHNPNLLRKRYFAKTTVSAITTSSNPIYSSTNPEPSKKASVPTFQQAIQRLQEYWASVGCAVMQCSNTECGGNNGCGWAVVEVKGWWWYVMEHNGGRGEWWLSWLCYGGGGGVVNVELGWYWSQRWLMGGGIGVVVVAVLEGWWRVNGGRGVVGWRGWWQLCLKGGGRVNGGRGAVVVLEG</sequence>
<keyword evidence="4" id="KW-0547">Nucleotide-binding</keyword>
<evidence type="ECO:0000313" key="9">
    <source>
        <dbReference type="EMBL" id="GFY81249.1"/>
    </source>
</evidence>
<dbReference type="InterPro" id="IPR006194">
    <property type="entry name" value="Gly-tRNA-synth_heterodimer"/>
</dbReference>
<dbReference type="PANTHER" id="PTHR30075:SF2">
    <property type="entry name" value="GLYCINE--TRNA LIGASE, CHLOROPLASTIC_MITOCHONDRIAL 2"/>
    <property type="match status" value="1"/>
</dbReference>
<evidence type="ECO:0000256" key="1">
    <source>
        <dbReference type="ARBA" id="ARBA00008226"/>
    </source>
</evidence>
<evidence type="ECO:0000313" key="10">
    <source>
        <dbReference type="Proteomes" id="UP000585474"/>
    </source>
</evidence>
<dbReference type="GO" id="GO:0005524">
    <property type="term" value="F:ATP binding"/>
    <property type="evidence" value="ECO:0007669"/>
    <property type="project" value="UniProtKB-KW"/>
</dbReference>
<dbReference type="GO" id="GO:0005739">
    <property type="term" value="C:mitochondrion"/>
    <property type="evidence" value="ECO:0007669"/>
    <property type="project" value="TreeGrafter"/>
</dbReference>
<keyword evidence="5" id="KW-0067">ATP-binding</keyword>
<comment type="similarity">
    <text evidence="1">Belongs to the class-II aminoacyl-tRNA synthetase family.</text>
</comment>
<keyword evidence="7" id="KW-0030">Aminoacyl-tRNA synthetase</keyword>
<dbReference type="EMBL" id="BJWL01000001">
    <property type="protein sequence ID" value="GFY81249.1"/>
    <property type="molecule type" value="Genomic_DNA"/>
</dbReference>
<reference evidence="9 10" key="1">
    <citation type="submission" date="2019-07" db="EMBL/GenBank/DDBJ databases">
        <title>De Novo Assembly of kiwifruit Actinidia rufa.</title>
        <authorList>
            <person name="Sugita-Konishi S."/>
            <person name="Sato K."/>
            <person name="Mori E."/>
            <person name="Abe Y."/>
            <person name="Kisaki G."/>
            <person name="Hamano K."/>
            <person name="Suezawa K."/>
            <person name="Otani M."/>
            <person name="Fukuda T."/>
            <person name="Manabe T."/>
            <person name="Gomi K."/>
            <person name="Tabuchi M."/>
            <person name="Akimitsu K."/>
            <person name="Kataoka I."/>
        </authorList>
    </citation>
    <scope>NUCLEOTIDE SEQUENCE [LARGE SCALE GENOMIC DNA]</scope>
    <source>
        <strain evidence="10">cv. Fuchu</strain>
    </source>
</reference>
<accession>A0A7J0E5K2</accession>
<organism evidence="9 10">
    <name type="scientific">Actinidia rufa</name>
    <dbReference type="NCBI Taxonomy" id="165716"/>
    <lineage>
        <taxon>Eukaryota</taxon>
        <taxon>Viridiplantae</taxon>
        <taxon>Streptophyta</taxon>
        <taxon>Embryophyta</taxon>
        <taxon>Tracheophyta</taxon>
        <taxon>Spermatophyta</taxon>
        <taxon>Magnoliopsida</taxon>
        <taxon>eudicotyledons</taxon>
        <taxon>Gunneridae</taxon>
        <taxon>Pentapetalae</taxon>
        <taxon>asterids</taxon>
        <taxon>Ericales</taxon>
        <taxon>Actinidiaceae</taxon>
        <taxon>Actinidia</taxon>
    </lineage>
</organism>
<dbReference type="Gene3D" id="3.30.930.10">
    <property type="entry name" value="Bira Bifunctional Protein, Domain 2"/>
    <property type="match status" value="1"/>
</dbReference>
<dbReference type="PANTHER" id="PTHR30075">
    <property type="entry name" value="GLYCYL-TRNA SYNTHETASE"/>
    <property type="match status" value="1"/>
</dbReference>